<dbReference type="SUPFAM" id="SSF52266">
    <property type="entry name" value="SGNH hydrolase"/>
    <property type="match status" value="1"/>
</dbReference>
<dbReference type="PANTHER" id="PTHR34407:SF1">
    <property type="entry name" value="SGNH HYDROLASE-TYPE ESTERASE DOMAIN-CONTAINING PROTEIN"/>
    <property type="match status" value="1"/>
</dbReference>
<name>A0A2A6ZC05_9FIRM</name>
<dbReference type="Proteomes" id="UP000220752">
    <property type="component" value="Unassembled WGS sequence"/>
</dbReference>
<organism evidence="2 3">
    <name type="scientific">Faecalibacterium langellae</name>
    <dbReference type="NCBI Taxonomy" id="3435293"/>
    <lineage>
        <taxon>Bacteria</taxon>
        <taxon>Bacillati</taxon>
        <taxon>Bacillota</taxon>
        <taxon>Clostridia</taxon>
        <taxon>Eubacteriales</taxon>
        <taxon>Oscillospiraceae</taxon>
        <taxon>Faecalibacterium</taxon>
    </lineage>
</organism>
<dbReference type="RefSeq" id="WP_097777018.1">
    <property type="nucleotide sequence ID" value="NZ_JAEKBW010000001.1"/>
</dbReference>
<evidence type="ECO:0000313" key="2">
    <source>
        <dbReference type="EMBL" id="PDX58902.1"/>
    </source>
</evidence>
<dbReference type="GO" id="GO:0016787">
    <property type="term" value="F:hydrolase activity"/>
    <property type="evidence" value="ECO:0007669"/>
    <property type="project" value="UniProtKB-KW"/>
</dbReference>
<dbReference type="CDD" id="cd00229">
    <property type="entry name" value="SGNH_hydrolase"/>
    <property type="match status" value="1"/>
</dbReference>
<dbReference type="Gene3D" id="3.40.50.1110">
    <property type="entry name" value="SGNH hydrolase"/>
    <property type="match status" value="1"/>
</dbReference>
<gene>
    <name evidence="2" type="ORF">CGS46_05230</name>
</gene>
<sequence length="360" mass="40075">MNTSNFARLKELLRRAAAGQELTLGFLGGSITQGSLSTQPGNAYAFRVYQWFVDTFPQSKFHYVNGGIGGTDSLYGVARAVTDVLMYQPDFVVVDFSVNDLEVPFRQETYEGVVRKLLAWPSHPAVVLLNNVYYDTGATAQDEHNAVGDHYGVPHVSIRDSIYKDLRAGKYASRTLLSPDGLHPNDYGHGLVAGEIIKLLEAVNAHREEPEQEPAFPAPLTANAYENARRLTIRELSPKLEGFRADPEEKLGHLDHWKNGWVGQKPGDKITFEVDASCIAVQYRKTIRRPALRAQLVLDGDAAYPVLLDGNFDEDWGDCLYLQPILHHGEHRTHTVELTILPTDTPDATEFYLMALIVTG</sequence>
<comment type="caution">
    <text evidence="2">The sequence shown here is derived from an EMBL/GenBank/DDBJ whole genome shotgun (WGS) entry which is preliminary data.</text>
</comment>
<dbReference type="Pfam" id="PF13472">
    <property type="entry name" value="Lipase_GDSL_2"/>
    <property type="match status" value="1"/>
</dbReference>
<keyword evidence="2" id="KW-0378">Hydrolase</keyword>
<evidence type="ECO:0000313" key="3">
    <source>
        <dbReference type="Proteomes" id="UP000220752"/>
    </source>
</evidence>
<protein>
    <submittedName>
        <fullName evidence="2">SGNH/GDSL hydrolase family protein</fullName>
    </submittedName>
</protein>
<reference evidence="2 3" key="1">
    <citation type="journal article" date="2017" name="Front. Microbiol.">
        <title>New Insights into the Diversity of the Genus Faecalibacterium.</title>
        <authorList>
            <person name="Benevides L."/>
            <person name="Burman S."/>
            <person name="Martin R."/>
            <person name="Robert V."/>
            <person name="Thomas M."/>
            <person name="Miquel S."/>
            <person name="Chain F."/>
            <person name="Sokol H."/>
            <person name="Bermudez-Humaran L.G."/>
            <person name="Morrison M."/>
            <person name="Langella P."/>
            <person name="Azevedo V.A."/>
            <person name="Chatel J.M."/>
            <person name="Soares S."/>
        </authorList>
    </citation>
    <scope>NUCLEOTIDE SEQUENCE [LARGE SCALE GENOMIC DNA]</scope>
    <source>
        <strain evidence="3">CNCM I-4540</strain>
    </source>
</reference>
<proteinExistence type="predicted"/>
<dbReference type="AlphaFoldDB" id="A0A2A6ZC05"/>
<dbReference type="InterPro" id="IPR013830">
    <property type="entry name" value="SGNH_hydro"/>
</dbReference>
<dbReference type="PANTHER" id="PTHR34407">
    <property type="entry name" value="EXPRESSED PROTEIN"/>
    <property type="match status" value="1"/>
</dbReference>
<dbReference type="EMBL" id="NMTQ01000021">
    <property type="protein sequence ID" value="PDX58902.1"/>
    <property type="molecule type" value="Genomic_DNA"/>
</dbReference>
<keyword evidence="3" id="KW-1185">Reference proteome</keyword>
<feature type="domain" description="SGNH hydrolase-type esterase" evidence="1">
    <location>
        <begin position="26"/>
        <end position="190"/>
    </location>
</feature>
<evidence type="ECO:0000259" key="1">
    <source>
        <dbReference type="Pfam" id="PF13472"/>
    </source>
</evidence>
<accession>A0A2A6ZC05</accession>
<dbReference type="InterPro" id="IPR036514">
    <property type="entry name" value="SGNH_hydro_sf"/>
</dbReference>